<keyword evidence="5" id="KW-0472">Membrane</keyword>
<comment type="subcellular location">
    <subcellularLocation>
        <location evidence="1">Membrane</location>
        <topology evidence="1">Multi-pass membrane protein</topology>
    </subcellularLocation>
</comment>
<evidence type="ECO:0000313" key="7">
    <source>
        <dbReference type="EMBL" id="PSC69542.1"/>
    </source>
</evidence>
<keyword evidence="8" id="KW-1185">Reference proteome</keyword>
<evidence type="ECO:0000256" key="1">
    <source>
        <dbReference type="ARBA" id="ARBA00004141"/>
    </source>
</evidence>
<dbReference type="STRING" id="554055.A0A2P6V632"/>
<dbReference type="InterPro" id="IPR007248">
    <property type="entry name" value="Mpv17_PMP22"/>
</dbReference>
<name>A0A2P6V632_9CHLO</name>
<dbReference type="OrthoDB" id="10267969at2759"/>
<protein>
    <submittedName>
        <fullName evidence="7">Peroxisomal membrane MPV17 PMP22 isoform 2</fullName>
    </submittedName>
</protein>
<reference evidence="7 8" key="1">
    <citation type="journal article" date="2018" name="Plant J.">
        <title>Genome sequences of Chlorella sorokiniana UTEX 1602 and Micractinium conductrix SAG 241.80: implications to maltose excretion by a green alga.</title>
        <authorList>
            <person name="Arriola M.B."/>
            <person name="Velmurugan N."/>
            <person name="Zhang Y."/>
            <person name="Plunkett M.H."/>
            <person name="Hondzo H."/>
            <person name="Barney B.M."/>
        </authorList>
    </citation>
    <scope>NUCLEOTIDE SEQUENCE [LARGE SCALE GENOMIC DNA]</scope>
    <source>
        <strain evidence="7 8">SAG 241.80</strain>
    </source>
</reference>
<comment type="similarity">
    <text evidence="2 6">Belongs to the peroxisomal membrane protein PXMP2/4 family.</text>
</comment>
<dbReference type="GO" id="GO:0005737">
    <property type="term" value="C:cytoplasm"/>
    <property type="evidence" value="ECO:0007669"/>
    <property type="project" value="TreeGrafter"/>
</dbReference>
<dbReference type="Proteomes" id="UP000239649">
    <property type="component" value="Unassembled WGS sequence"/>
</dbReference>
<accession>A0A2P6V632</accession>
<dbReference type="PANTHER" id="PTHR11266">
    <property type="entry name" value="PEROXISOMAL MEMBRANE PROTEIN 2, PXMP2 MPV17"/>
    <property type="match status" value="1"/>
</dbReference>
<dbReference type="EMBL" id="LHPF02000026">
    <property type="protein sequence ID" value="PSC69542.1"/>
    <property type="molecule type" value="Genomic_DNA"/>
</dbReference>
<gene>
    <name evidence="7" type="ORF">C2E20_6948</name>
</gene>
<evidence type="ECO:0000256" key="6">
    <source>
        <dbReference type="RuleBase" id="RU363053"/>
    </source>
</evidence>
<keyword evidence="4" id="KW-1133">Transmembrane helix</keyword>
<dbReference type="Pfam" id="PF04117">
    <property type="entry name" value="Mpv17_PMP22"/>
    <property type="match status" value="1"/>
</dbReference>
<keyword evidence="3" id="KW-0812">Transmembrane</keyword>
<dbReference type="AlphaFoldDB" id="A0A2P6V632"/>
<evidence type="ECO:0000256" key="3">
    <source>
        <dbReference type="ARBA" id="ARBA00022692"/>
    </source>
</evidence>
<evidence type="ECO:0000256" key="4">
    <source>
        <dbReference type="ARBA" id="ARBA00022989"/>
    </source>
</evidence>
<evidence type="ECO:0000256" key="2">
    <source>
        <dbReference type="ARBA" id="ARBA00006824"/>
    </source>
</evidence>
<sequence>MHRLTARLVRQTAAAAAGRQRAGTPAAVLAPRSLQHTRRFHATAGRRRPLAPQLIQAIASPFRLPFAEPAPQPVPVFVAPAPAVPLTQRIGLLWQAYLRSLEQRPLLTKAATSFVCVFIGDSLAQLIGGVPYSLVCVLRLAAYSSTVGAATGHYWHRWLEANVHPAQPTSSKAVTAKTLLDQLVLSPAMLLLYLTALKMMEGRPDMIVPYVQDKYLTTLVTGWALWTPYNLASFKFIPQDLRILAGNLAGIAWGTWMSVTCINAAAPSAISGACPATAAAVAAAVAGGAAGAM</sequence>
<evidence type="ECO:0000313" key="8">
    <source>
        <dbReference type="Proteomes" id="UP000239649"/>
    </source>
</evidence>
<evidence type="ECO:0000256" key="5">
    <source>
        <dbReference type="ARBA" id="ARBA00023136"/>
    </source>
</evidence>
<dbReference type="GO" id="GO:0016020">
    <property type="term" value="C:membrane"/>
    <property type="evidence" value="ECO:0007669"/>
    <property type="project" value="UniProtKB-SubCell"/>
</dbReference>
<organism evidence="7 8">
    <name type="scientific">Micractinium conductrix</name>
    <dbReference type="NCBI Taxonomy" id="554055"/>
    <lineage>
        <taxon>Eukaryota</taxon>
        <taxon>Viridiplantae</taxon>
        <taxon>Chlorophyta</taxon>
        <taxon>core chlorophytes</taxon>
        <taxon>Trebouxiophyceae</taxon>
        <taxon>Chlorellales</taxon>
        <taxon>Chlorellaceae</taxon>
        <taxon>Chlorella clade</taxon>
        <taxon>Micractinium</taxon>
    </lineage>
</organism>
<proteinExistence type="inferred from homology"/>
<comment type="caution">
    <text evidence="7">The sequence shown here is derived from an EMBL/GenBank/DDBJ whole genome shotgun (WGS) entry which is preliminary data.</text>
</comment>